<protein>
    <recommendedName>
        <fullName evidence="2">Dilute domain-containing protein</fullName>
    </recommendedName>
</protein>
<evidence type="ECO:0000256" key="1">
    <source>
        <dbReference type="SAM" id="MobiDB-lite"/>
    </source>
</evidence>
<dbReference type="PROSITE" id="PS51126">
    <property type="entry name" value="DILUTE"/>
    <property type="match status" value="1"/>
</dbReference>
<dbReference type="InterPro" id="IPR002710">
    <property type="entry name" value="Dilute_dom"/>
</dbReference>
<organism evidence="3 4">
    <name type="scientific">Acrasis kona</name>
    <dbReference type="NCBI Taxonomy" id="1008807"/>
    <lineage>
        <taxon>Eukaryota</taxon>
        <taxon>Discoba</taxon>
        <taxon>Heterolobosea</taxon>
        <taxon>Tetramitia</taxon>
        <taxon>Eutetramitia</taxon>
        <taxon>Acrasidae</taxon>
        <taxon>Acrasis</taxon>
    </lineage>
</organism>
<feature type="compositionally biased region" description="Low complexity" evidence="1">
    <location>
        <begin position="34"/>
        <end position="49"/>
    </location>
</feature>
<feature type="region of interest" description="Disordered" evidence="1">
    <location>
        <begin position="1"/>
        <end position="146"/>
    </location>
</feature>
<dbReference type="Proteomes" id="UP001431209">
    <property type="component" value="Unassembled WGS sequence"/>
</dbReference>
<dbReference type="AlphaFoldDB" id="A0AAW2YNJ5"/>
<dbReference type="SMART" id="SM01132">
    <property type="entry name" value="DIL"/>
    <property type="match status" value="1"/>
</dbReference>
<reference evidence="3 4" key="1">
    <citation type="submission" date="2024-03" db="EMBL/GenBank/DDBJ databases">
        <title>The Acrasis kona genome and developmental transcriptomes reveal deep origins of eukaryotic multicellular pathways.</title>
        <authorList>
            <person name="Sheikh S."/>
            <person name="Fu C.-J."/>
            <person name="Brown M.W."/>
            <person name="Baldauf S.L."/>
        </authorList>
    </citation>
    <scope>NUCLEOTIDE SEQUENCE [LARGE SCALE GENOMIC DNA]</scope>
    <source>
        <strain evidence="3 4">ATCC MYA-3509</strain>
    </source>
</reference>
<feature type="compositionally biased region" description="Basic and acidic residues" evidence="1">
    <location>
        <begin position="136"/>
        <end position="146"/>
    </location>
</feature>
<dbReference type="InterPro" id="IPR052072">
    <property type="entry name" value="Vascular_dev_regulator"/>
</dbReference>
<evidence type="ECO:0000259" key="2">
    <source>
        <dbReference type="PROSITE" id="PS51126"/>
    </source>
</evidence>
<dbReference type="EMBL" id="JAOPGA020000460">
    <property type="protein sequence ID" value="KAL0478684.1"/>
    <property type="molecule type" value="Genomic_DNA"/>
</dbReference>
<comment type="caution">
    <text evidence="3">The sequence shown here is derived from an EMBL/GenBank/DDBJ whole genome shotgun (WGS) entry which is preliminary data.</text>
</comment>
<gene>
    <name evidence="3" type="ORF">AKO1_008281</name>
</gene>
<sequence>MLRKKGEGGLDTDVSEATTMTDMSDDDEGDVGETVTSSSSPRSPVSPRSILEKRRQLNRSHPSTPRSDDEDDQDDKKSQRSKQRHKEEQEDDLGSDDSLDEPAKPTKKGLKIEKHMPKRIQANKAGSEEEEGSDVESEKEAKRKEAEEKKLEAAKIAKQEQELRAMQEKLKKLEQETNENKLVDILVSSKTPEYSHGYPISGPILFRACQHYSSFVSGSNSLLKKIATAIETQVNQNQKNFQNLTYWLSTSIVLLNLVQKEHPISDSLGHDATDRTITISTPNDPLGNDPKGIEKEEAPSPAYLYQKEFGFENPIAQFRSDLMRSATEAYVYLLQSSLEGLVQVLITSMFASLGKNGRMNASHTTKILSEQYTEFSTAHVYPPVMNQFFGQIYRYINYHTFNALVATGGAHCTMGSAIMLKMAVSELEEWASSKNFDISQELTTLRQSCDIMIMNKSNLIEASTRKEICGNLTNQQVRRVLQLYHPDEYDPDAVPANVLRALPEVNVKSQDVFVDTSVIDKPNFYFEKPDIPLWKSVRAPQSLASMQEFDFYNSTK</sequence>
<dbReference type="PANTHER" id="PTHR16027">
    <property type="entry name" value="DILUTE DOMAIN-CONTAINING PROTEIN YPR089W"/>
    <property type="match status" value="1"/>
</dbReference>
<evidence type="ECO:0000313" key="4">
    <source>
        <dbReference type="Proteomes" id="UP001431209"/>
    </source>
</evidence>
<feature type="domain" description="Dilute" evidence="2">
    <location>
        <begin position="220"/>
        <end position="509"/>
    </location>
</feature>
<proteinExistence type="predicted"/>
<feature type="compositionally biased region" description="Acidic residues" evidence="1">
    <location>
        <begin position="89"/>
        <end position="100"/>
    </location>
</feature>
<dbReference type="PANTHER" id="PTHR16027:SF6">
    <property type="entry name" value="DILUTE DOMAIN-CONTAINING PROTEIN"/>
    <property type="match status" value="1"/>
</dbReference>
<evidence type="ECO:0000313" key="3">
    <source>
        <dbReference type="EMBL" id="KAL0478684.1"/>
    </source>
</evidence>
<keyword evidence="4" id="KW-1185">Reference proteome</keyword>
<accession>A0AAW2YNJ5</accession>
<dbReference type="Pfam" id="PF01843">
    <property type="entry name" value="DIL"/>
    <property type="match status" value="1"/>
</dbReference>
<name>A0AAW2YNJ5_9EUKA</name>